<evidence type="ECO:0000256" key="5">
    <source>
        <dbReference type="ARBA" id="ARBA00022801"/>
    </source>
</evidence>
<dbReference type="InterPro" id="IPR043502">
    <property type="entry name" value="DNA/RNA_pol_sf"/>
</dbReference>
<dbReference type="InterPro" id="IPR041588">
    <property type="entry name" value="Integrase_H2C2"/>
</dbReference>
<evidence type="ECO:0000256" key="4">
    <source>
        <dbReference type="ARBA" id="ARBA00022759"/>
    </source>
</evidence>
<keyword evidence="9" id="KW-1185">Reference proteome</keyword>
<dbReference type="InterPro" id="IPR001584">
    <property type="entry name" value="Integrase_cat-core"/>
</dbReference>
<feature type="non-terminal residue" evidence="8">
    <location>
        <position position="1"/>
    </location>
</feature>
<keyword evidence="5" id="KW-0378">Hydrolase</keyword>
<accession>A0A3S0IJD5</accession>
<evidence type="ECO:0000259" key="7">
    <source>
        <dbReference type="PROSITE" id="PS50994"/>
    </source>
</evidence>
<sequence length="431" mass="48951">EAFDTLKQHSTTAPILVYPNIDAEFWLETDASDYATGAVLSIKCPDGDYRPVAFSSHALSVQEHNYQVADKEMLAIIRALETWRHYLEGARHKFEIWSDHKNLNYFMLSQDLNRRQVRWALYLSRFNFTLIHKLDTSMTKADALSRKVDHAKGIESDNSGVTLIKPEWIRAQHVVVEAEEGQILDRIQSHSSDLDLGQNWTLEDGLYKRDGRIYVPGDATLRQDIITLHHDNPIAGHPGQSKTQELVQRNYWWPGLATQVKEYVSCCDQCACMKGSHNAPAGMLQPLPIPSGPWQDISADFITDLPLSDGYDTVLVVIDHFSKEAVFIPTTKAVTALGTACLYLSHVWKNQGLPRSIISDRGPQFASQVMRELAKLLGIELKLSTAFHPQTDGQTERLNQELQQYLRLFIAEKQTDWSDWLALAQFSYNNK</sequence>
<dbReference type="EMBL" id="RXNU01000050">
    <property type="protein sequence ID" value="RTR35478.1"/>
    <property type="molecule type" value="Genomic_DNA"/>
</dbReference>
<dbReference type="InterPro" id="IPR050951">
    <property type="entry name" value="Retrovirus_Pol_polyprotein"/>
</dbReference>
<evidence type="ECO:0000313" key="9">
    <source>
        <dbReference type="Proteomes" id="UP000267448"/>
    </source>
</evidence>
<evidence type="ECO:0000256" key="1">
    <source>
        <dbReference type="ARBA" id="ARBA00022679"/>
    </source>
</evidence>
<evidence type="ECO:0000313" key="8">
    <source>
        <dbReference type="EMBL" id="RTR35478.1"/>
    </source>
</evidence>
<dbReference type="OrthoDB" id="9774685at2"/>
<keyword evidence="1" id="KW-0808">Transferase</keyword>
<keyword evidence="2" id="KW-0548">Nucleotidyltransferase</keyword>
<dbReference type="SUPFAM" id="SSF56672">
    <property type="entry name" value="DNA/RNA polymerases"/>
    <property type="match status" value="1"/>
</dbReference>
<name>A0A3S0IJD5_9GAMM</name>
<dbReference type="GO" id="GO:0015074">
    <property type="term" value="P:DNA integration"/>
    <property type="evidence" value="ECO:0007669"/>
    <property type="project" value="InterPro"/>
</dbReference>
<evidence type="ECO:0000256" key="2">
    <source>
        <dbReference type="ARBA" id="ARBA00022695"/>
    </source>
</evidence>
<dbReference type="Pfam" id="PF17917">
    <property type="entry name" value="RT_RNaseH"/>
    <property type="match status" value="1"/>
</dbReference>
<evidence type="ECO:0000256" key="6">
    <source>
        <dbReference type="ARBA" id="ARBA00022918"/>
    </source>
</evidence>
<dbReference type="CDD" id="cd09274">
    <property type="entry name" value="RNase_HI_RT_Ty3"/>
    <property type="match status" value="1"/>
</dbReference>
<dbReference type="SUPFAM" id="SSF53098">
    <property type="entry name" value="Ribonuclease H-like"/>
    <property type="match status" value="1"/>
</dbReference>
<protein>
    <recommendedName>
        <fullName evidence="7">Integrase catalytic domain-containing protein</fullName>
    </recommendedName>
</protein>
<dbReference type="Pfam" id="PF17921">
    <property type="entry name" value="Integrase_H2C2"/>
    <property type="match status" value="1"/>
</dbReference>
<dbReference type="InterPro" id="IPR036397">
    <property type="entry name" value="RNaseH_sf"/>
</dbReference>
<dbReference type="GO" id="GO:0016787">
    <property type="term" value="F:hydrolase activity"/>
    <property type="evidence" value="ECO:0007669"/>
    <property type="project" value="UniProtKB-KW"/>
</dbReference>
<dbReference type="Gene3D" id="1.10.340.70">
    <property type="match status" value="1"/>
</dbReference>
<dbReference type="GO" id="GO:0003676">
    <property type="term" value="F:nucleic acid binding"/>
    <property type="evidence" value="ECO:0007669"/>
    <property type="project" value="InterPro"/>
</dbReference>
<dbReference type="GO" id="GO:0004519">
    <property type="term" value="F:endonuclease activity"/>
    <property type="evidence" value="ECO:0007669"/>
    <property type="project" value="UniProtKB-KW"/>
</dbReference>
<dbReference type="Proteomes" id="UP000267448">
    <property type="component" value="Unassembled WGS sequence"/>
</dbReference>
<reference evidence="8 9" key="1">
    <citation type="submission" date="2018-12" db="EMBL/GenBank/DDBJ databases">
        <authorList>
            <person name="Yu L."/>
        </authorList>
    </citation>
    <scope>NUCLEOTIDE SEQUENCE [LARGE SCALE GENOMIC DNA]</scope>
    <source>
        <strain evidence="8 9">HAW-EB2</strain>
    </source>
</reference>
<comment type="caution">
    <text evidence="8">The sequence shown here is derived from an EMBL/GenBank/DDBJ whole genome shotgun (WGS) entry which is preliminary data.</text>
</comment>
<feature type="domain" description="Integrase catalytic" evidence="7">
    <location>
        <begin position="289"/>
        <end position="431"/>
    </location>
</feature>
<dbReference type="InterPro" id="IPR041373">
    <property type="entry name" value="RT_RNaseH"/>
</dbReference>
<dbReference type="PROSITE" id="PS50994">
    <property type="entry name" value="INTEGRASE"/>
    <property type="match status" value="1"/>
</dbReference>
<dbReference type="Pfam" id="PF00665">
    <property type="entry name" value="rve"/>
    <property type="match status" value="1"/>
</dbReference>
<dbReference type="AlphaFoldDB" id="A0A3S0IJD5"/>
<dbReference type="PANTHER" id="PTHR37984:SF5">
    <property type="entry name" value="PROTEIN NYNRIN-LIKE"/>
    <property type="match status" value="1"/>
</dbReference>
<gene>
    <name evidence="8" type="ORF">EKG38_24765</name>
</gene>
<evidence type="ECO:0000256" key="3">
    <source>
        <dbReference type="ARBA" id="ARBA00022722"/>
    </source>
</evidence>
<keyword evidence="4" id="KW-0255">Endonuclease</keyword>
<dbReference type="InterPro" id="IPR012337">
    <property type="entry name" value="RNaseH-like_sf"/>
</dbReference>
<keyword evidence="3" id="KW-0540">Nuclease</keyword>
<dbReference type="GO" id="GO:0003964">
    <property type="term" value="F:RNA-directed DNA polymerase activity"/>
    <property type="evidence" value="ECO:0007669"/>
    <property type="project" value="UniProtKB-KW"/>
</dbReference>
<dbReference type="FunFam" id="1.10.340.70:FF:000001">
    <property type="entry name" value="Retrovirus-related Pol polyprotein from transposon gypsy-like Protein"/>
    <property type="match status" value="1"/>
</dbReference>
<keyword evidence="6" id="KW-0695">RNA-directed DNA polymerase</keyword>
<proteinExistence type="predicted"/>
<dbReference type="PANTHER" id="PTHR37984">
    <property type="entry name" value="PROTEIN CBG26694"/>
    <property type="match status" value="1"/>
</dbReference>
<dbReference type="Gene3D" id="3.30.420.10">
    <property type="entry name" value="Ribonuclease H-like superfamily/Ribonuclease H"/>
    <property type="match status" value="1"/>
</dbReference>
<organism evidence="8 9">
    <name type="scientific">Shewanella canadensis</name>
    <dbReference type="NCBI Taxonomy" id="271096"/>
    <lineage>
        <taxon>Bacteria</taxon>
        <taxon>Pseudomonadati</taxon>
        <taxon>Pseudomonadota</taxon>
        <taxon>Gammaproteobacteria</taxon>
        <taxon>Alteromonadales</taxon>
        <taxon>Shewanellaceae</taxon>
        <taxon>Shewanella</taxon>
    </lineage>
</organism>